<dbReference type="GO" id="GO:0009416">
    <property type="term" value="P:response to light stimulus"/>
    <property type="evidence" value="ECO:0007669"/>
    <property type="project" value="TreeGrafter"/>
</dbReference>
<dbReference type="Gene3D" id="1.25.40.80">
    <property type="match status" value="1"/>
</dbReference>
<dbReference type="Pfam" id="PF03441">
    <property type="entry name" value="FAD_binding_7"/>
    <property type="match status" value="1"/>
</dbReference>
<comment type="cofactor">
    <cofactor evidence="3">
        <name>FAD</name>
        <dbReference type="ChEBI" id="CHEBI:57692"/>
    </cofactor>
    <text evidence="3">Binds 1 FAD per subunit.</text>
</comment>
<dbReference type="InterPro" id="IPR036134">
    <property type="entry name" value="Crypto/Photolyase_FAD-like_sf"/>
</dbReference>
<dbReference type="PANTHER" id="PTHR11455">
    <property type="entry name" value="CRYPTOCHROME"/>
    <property type="match status" value="1"/>
</dbReference>
<evidence type="ECO:0000259" key="5">
    <source>
        <dbReference type="PROSITE" id="PS51645"/>
    </source>
</evidence>
<feature type="binding site" evidence="3">
    <location>
        <position position="251"/>
    </location>
    <ligand>
        <name>FAD</name>
        <dbReference type="ChEBI" id="CHEBI:57692"/>
    </ligand>
</feature>
<dbReference type="SUPFAM" id="SSF48173">
    <property type="entry name" value="Cryptochrome/photolyase FAD-binding domain"/>
    <property type="match status" value="1"/>
</dbReference>
<dbReference type="Pfam" id="PF00875">
    <property type="entry name" value="DNA_photolyase"/>
    <property type="match status" value="1"/>
</dbReference>
<dbReference type="GO" id="GO:0003677">
    <property type="term" value="F:DNA binding"/>
    <property type="evidence" value="ECO:0007669"/>
    <property type="project" value="TreeGrafter"/>
</dbReference>
<dbReference type="RefSeq" id="WP_083064339.1">
    <property type="nucleotide sequence ID" value="NZ_MVHG01000017.1"/>
</dbReference>
<keyword evidence="7" id="KW-1185">Reference proteome</keyword>
<dbReference type="InterPro" id="IPR014729">
    <property type="entry name" value="Rossmann-like_a/b/a_fold"/>
</dbReference>
<dbReference type="PANTHER" id="PTHR11455:SF9">
    <property type="entry name" value="CRYPTOCHROME CIRCADIAN CLOCK 5 ISOFORM X1"/>
    <property type="match status" value="1"/>
</dbReference>
<dbReference type="AlphaFoldDB" id="A0A1W9ZJ79"/>
<name>A0A1W9ZJ79_MYCAI</name>
<evidence type="ECO:0000313" key="6">
    <source>
        <dbReference type="EMBL" id="ORA16543.1"/>
    </source>
</evidence>
<comment type="caution">
    <text evidence="6">The sequence shown here is derived from an EMBL/GenBank/DDBJ whole genome shotgun (WGS) entry which is preliminary data.</text>
</comment>
<dbReference type="OrthoDB" id="9772484at2"/>
<dbReference type="Gene3D" id="3.40.50.620">
    <property type="entry name" value="HUPs"/>
    <property type="match status" value="1"/>
</dbReference>
<organism evidence="6 7">
    <name type="scientific">Mycobacterium arosiense ATCC BAA-1401 = DSM 45069</name>
    <dbReference type="NCBI Taxonomy" id="1265311"/>
    <lineage>
        <taxon>Bacteria</taxon>
        <taxon>Bacillati</taxon>
        <taxon>Actinomycetota</taxon>
        <taxon>Actinomycetes</taxon>
        <taxon>Mycobacteriales</taxon>
        <taxon>Mycobacteriaceae</taxon>
        <taxon>Mycobacterium</taxon>
        <taxon>Mycobacterium avium complex (MAC)</taxon>
    </lineage>
</organism>
<dbReference type="Gene3D" id="1.10.579.10">
    <property type="entry name" value="DNA Cyclobutane Dipyrimidine Photolyase, subunit A, domain 3"/>
    <property type="match status" value="1"/>
</dbReference>
<keyword evidence="2 3" id="KW-0274">FAD</keyword>
<evidence type="ECO:0000313" key="7">
    <source>
        <dbReference type="Proteomes" id="UP000192707"/>
    </source>
</evidence>
<keyword evidence="4" id="KW-0157">Chromophore</keyword>
<evidence type="ECO:0000256" key="3">
    <source>
        <dbReference type="PIRSR" id="PIRSR602081-1"/>
    </source>
</evidence>
<dbReference type="InterPro" id="IPR036155">
    <property type="entry name" value="Crypto/Photolyase_N_sf"/>
</dbReference>
<sequence length="442" mass="50080">MPALLWFRRDLRLRDHPALLAAAENGEVLACFVLDPRLERSSGQRRLQYLGDSLRRLRDDLDGRLLVTRGQPHTQLPRIVTETGASSVHVSEDFAPFGKRRDERVRAALGPVPLVATGSPYLVSPGRVVKPDGSPYKVFTPFLRQWRKIGWREPAKSDAGCAQWLDPAGVRIEQCDIPDPGLALEVPAGEAAARKQWKSFVDNGLQRYARDRNRPDLTGTSRMSAHLKFGAIHPRTLAADLDARSDGAQGFLRELAFRDFYADVLHHWPSSAWCNWNSDFDGIQTDTDAHAARRFEAWKAGETGFPFVDAGMRQLRETGFMHNRVRMAVASFLVKDLHLPWQWGAEWFLDQLVDGDMANNQHGWQWCAGCGTDAAPYFRVFNPITQGEKFDPSGDYIRRWVPELRAADDVHLRRGRRPDGYPVPIVDHALERAEALRRYQSI</sequence>
<evidence type="ECO:0000256" key="1">
    <source>
        <dbReference type="ARBA" id="ARBA00022630"/>
    </source>
</evidence>
<proteinExistence type="inferred from homology"/>
<comment type="similarity">
    <text evidence="4">Belongs to the DNA photolyase family.</text>
</comment>
<dbReference type="PROSITE" id="PS51645">
    <property type="entry name" value="PHR_CRY_ALPHA_BETA"/>
    <property type="match status" value="1"/>
</dbReference>
<dbReference type="GO" id="GO:0003904">
    <property type="term" value="F:deoxyribodipyrimidine photo-lyase activity"/>
    <property type="evidence" value="ECO:0007669"/>
    <property type="project" value="TreeGrafter"/>
</dbReference>
<dbReference type="InterPro" id="IPR005101">
    <property type="entry name" value="Cryptochr/Photolyase_FAD-bd"/>
</dbReference>
<feature type="binding site" evidence="3">
    <location>
        <position position="208"/>
    </location>
    <ligand>
        <name>FAD</name>
        <dbReference type="ChEBI" id="CHEBI:57692"/>
    </ligand>
</feature>
<reference evidence="6 7" key="1">
    <citation type="submission" date="2016-12" db="EMBL/GenBank/DDBJ databases">
        <title>The new phylogeny of genus Mycobacterium.</title>
        <authorList>
            <person name="Tortoli E."/>
            <person name="Trovato A."/>
            <person name="Cirillo D.M."/>
        </authorList>
    </citation>
    <scope>NUCLEOTIDE SEQUENCE [LARGE SCALE GENOMIC DNA]</scope>
    <source>
        <strain evidence="6 7">DSM 45069</strain>
    </source>
</reference>
<feature type="binding site" evidence="3">
    <location>
        <begin position="254"/>
        <end position="261"/>
    </location>
    <ligand>
        <name>FAD</name>
        <dbReference type="ChEBI" id="CHEBI:57692"/>
    </ligand>
</feature>
<feature type="domain" description="Photolyase/cryptochrome alpha/beta" evidence="5">
    <location>
        <begin position="1"/>
        <end position="122"/>
    </location>
</feature>
<evidence type="ECO:0000256" key="4">
    <source>
        <dbReference type="RuleBase" id="RU004182"/>
    </source>
</evidence>
<dbReference type="Proteomes" id="UP000192707">
    <property type="component" value="Unassembled WGS sequence"/>
</dbReference>
<dbReference type="PRINTS" id="PR00147">
    <property type="entry name" value="DNAPHOTLYASE"/>
</dbReference>
<dbReference type="EMBL" id="MVHG01000017">
    <property type="protein sequence ID" value="ORA16543.1"/>
    <property type="molecule type" value="Genomic_DNA"/>
</dbReference>
<dbReference type="InterPro" id="IPR002081">
    <property type="entry name" value="Cryptochrome/DNA_photolyase_1"/>
</dbReference>
<feature type="binding site" evidence="3">
    <location>
        <begin position="220"/>
        <end position="224"/>
    </location>
    <ligand>
        <name>FAD</name>
        <dbReference type="ChEBI" id="CHEBI:57692"/>
    </ligand>
</feature>
<dbReference type="InterPro" id="IPR006050">
    <property type="entry name" value="DNA_photolyase_N"/>
</dbReference>
<gene>
    <name evidence="6" type="ORF">BST14_09955</name>
</gene>
<evidence type="ECO:0000256" key="2">
    <source>
        <dbReference type="ARBA" id="ARBA00022827"/>
    </source>
</evidence>
<dbReference type="SUPFAM" id="SSF52425">
    <property type="entry name" value="Cryptochrome/photolyase, N-terminal domain"/>
    <property type="match status" value="1"/>
</dbReference>
<feature type="binding site" evidence="3">
    <location>
        <begin position="354"/>
        <end position="356"/>
    </location>
    <ligand>
        <name>FAD</name>
        <dbReference type="ChEBI" id="CHEBI:57692"/>
    </ligand>
</feature>
<protein>
    <submittedName>
        <fullName evidence="6">Deoxyribodipyrimidine photolyase</fullName>
    </submittedName>
</protein>
<keyword evidence="1 3" id="KW-0285">Flavoprotein</keyword>
<keyword evidence="6" id="KW-0456">Lyase</keyword>
<dbReference type="GO" id="GO:0071949">
    <property type="term" value="F:FAD binding"/>
    <property type="evidence" value="ECO:0007669"/>
    <property type="project" value="TreeGrafter"/>
</dbReference>
<accession>A0A1W9ZJ79</accession>